<dbReference type="Proteomes" id="UP000722957">
    <property type="component" value="Unassembled WGS sequence"/>
</dbReference>
<accession>A0ABD4KSV0</accession>
<gene>
    <name evidence="1" type="ORF">EAY07_21165</name>
</gene>
<comment type="caution">
    <text evidence="1">The sequence shown here is derived from an EMBL/GenBank/DDBJ whole genome shotgun (WGS) entry which is preliminary data.</text>
</comment>
<evidence type="ECO:0000313" key="1">
    <source>
        <dbReference type="EMBL" id="MBF4274469.1"/>
    </source>
</evidence>
<dbReference type="EMBL" id="RDOM01000301">
    <property type="protein sequence ID" value="MBF4274469.1"/>
    <property type="molecule type" value="Genomic_DNA"/>
</dbReference>
<reference evidence="1 2" key="1">
    <citation type="journal article" date="2021" name="PeerJ">
        <title>Analysis of 44 Vibrio anguillarum genomes reveals high genetic diversity.</title>
        <authorList>
            <person name="Hansen M.J."/>
            <person name="Dalsgaard I."/>
        </authorList>
    </citation>
    <scope>NUCLEOTIDE SEQUENCE [LARGE SCALE GENOMIC DNA]</scope>
    <source>
        <strain evidence="1 2">17-16730-2A</strain>
    </source>
</reference>
<dbReference type="AlphaFoldDB" id="A0ABD4KSV0"/>
<name>A0ABD4KSV0_VIBAN</name>
<sequence>MRRQFLVFWDKQVDGFLIEDFLFSRHRTKNQTKWYLIASFYSINSLSDTGFAKKSTFLRLALAITPQTSSWYY</sequence>
<organism evidence="1 2">
    <name type="scientific">Vibrio anguillarum</name>
    <name type="common">Listonella anguillarum</name>
    <dbReference type="NCBI Taxonomy" id="55601"/>
    <lineage>
        <taxon>Bacteria</taxon>
        <taxon>Pseudomonadati</taxon>
        <taxon>Pseudomonadota</taxon>
        <taxon>Gammaproteobacteria</taxon>
        <taxon>Vibrionales</taxon>
        <taxon>Vibrionaceae</taxon>
        <taxon>Vibrio</taxon>
    </lineage>
</organism>
<evidence type="ECO:0000313" key="2">
    <source>
        <dbReference type="Proteomes" id="UP000722957"/>
    </source>
</evidence>
<protein>
    <submittedName>
        <fullName evidence="1">Uncharacterized protein</fullName>
    </submittedName>
</protein>
<proteinExistence type="predicted"/>